<dbReference type="GO" id="GO:0016746">
    <property type="term" value="F:acyltransferase activity"/>
    <property type="evidence" value="ECO:0007669"/>
    <property type="project" value="UniProtKB-KW"/>
</dbReference>
<dbReference type="InterPro" id="IPR016181">
    <property type="entry name" value="Acyl_CoA_acyltransferase"/>
</dbReference>
<keyword evidence="2" id="KW-0808">Transferase</keyword>
<dbReference type="Proteomes" id="UP001597519">
    <property type="component" value="Unassembled WGS sequence"/>
</dbReference>
<evidence type="ECO:0000259" key="1">
    <source>
        <dbReference type="PROSITE" id="PS51186"/>
    </source>
</evidence>
<evidence type="ECO:0000313" key="2">
    <source>
        <dbReference type="EMBL" id="MFD2831155.1"/>
    </source>
</evidence>
<dbReference type="InterPro" id="IPR000182">
    <property type="entry name" value="GNAT_dom"/>
</dbReference>
<accession>A0ABW5WWG3</accession>
<dbReference type="Pfam" id="PF00583">
    <property type="entry name" value="Acetyltransf_1"/>
    <property type="match status" value="1"/>
</dbReference>
<dbReference type="RefSeq" id="WP_377775110.1">
    <property type="nucleotide sequence ID" value="NZ_JBHUOQ010000004.1"/>
</dbReference>
<dbReference type="PROSITE" id="PS51186">
    <property type="entry name" value="GNAT"/>
    <property type="match status" value="1"/>
</dbReference>
<proteinExistence type="predicted"/>
<protein>
    <submittedName>
        <fullName evidence="2">GNAT family N-acetyltransferase</fullName>
        <ecNumber evidence="2">2.3.1.-</ecNumber>
    </submittedName>
</protein>
<sequence length="153" mass="17560">MKLVEYNSSHESMIENYYVEDDTYTGLPEEAVKIATLQDKYNPVLCIESDVLVTFFVLDGGDDKYTYTDQKDSLLLRSFSTDSRHLRKGYARKSLELLKAFVQENYSGIHEVILGVNLKNTPAVNLYQDCGFHDTRRTFDGAKGTQKILRMKI</sequence>
<keyword evidence="2" id="KW-0012">Acyltransferase</keyword>
<feature type="domain" description="N-acetyltransferase" evidence="1">
    <location>
        <begin position="1"/>
        <end position="153"/>
    </location>
</feature>
<organism evidence="2 3">
    <name type="scientific">Corticicoccus populi</name>
    <dbReference type="NCBI Taxonomy" id="1812821"/>
    <lineage>
        <taxon>Bacteria</taxon>
        <taxon>Bacillati</taxon>
        <taxon>Bacillota</taxon>
        <taxon>Bacilli</taxon>
        <taxon>Bacillales</taxon>
        <taxon>Staphylococcaceae</taxon>
        <taxon>Corticicoccus</taxon>
    </lineage>
</organism>
<keyword evidence="3" id="KW-1185">Reference proteome</keyword>
<dbReference type="EC" id="2.3.1.-" evidence="2"/>
<name>A0ABW5WWG3_9STAP</name>
<comment type="caution">
    <text evidence="2">The sequence shown here is derived from an EMBL/GenBank/DDBJ whole genome shotgun (WGS) entry which is preliminary data.</text>
</comment>
<dbReference type="SUPFAM" id="SSF55729">
    <property type="entry name" value="Acyl-CoA N-acyltransferases (Nat)"/>
    <property type="match status" value="1"/>
</dbReference>
<dbReference type="EMBL" id="JBHUOQ010000004">
    <property type="protein sequence ID" value="MFD2831155.1"/>
    <property type="molecule type" value="Genomic_DNA"/>
</dbReference>
<evidence type="ECO:0000313" key="3">
    <source>
        <dbReference type="Proteomes" id="UP001597519"/>
    </source>
</evidence>
<reference evidence="3" key="1">
    <citation type="journal article" date="2019" name="Int. J. Syst. Evol. Microbiol.">
        <title>The Global Catalogue of Microorganisms (GCM) 10K type strain sequencing project: providing services to taxonomists for standard genome sequencing and annotation.</title>
        <authorList>
            <consortium name="The Broad Institute Genomics Platform"/>
            <consortium name="The Broad Institute Genome Sequencing Center for Infectious Disease"/>
            <person name="Wu L."/>
            <person name="Ma J."/>
        </authorList>
    </citation>
    <scope>NUCLEOTIDE SEQUENCE [LARGE SCALE GENOMIC DNA]</scope>
    <source>
        <strain evidence="3">KCTC 33575</strain>
    </source>
</reference>
<gene>
    <name evidence="2" type="ORF">ACFSX4_11835</name>
</gene>
<dbReference type="Gene3D" id="3.40.630.30">
    <property type="match status" value="1"/>
</dbReference>